<sequence>MRGLRKLSFLCSAAALLVWSAFAFFAPPRSARAEGEASSFEEEALLSSCTTYFSEENFGRAHNIRLAAERISGIVLSPRERFSFNAAVGERTEENGFAEAPVIERGEYVLGTGGGVCQVSSTLFHAALEGGLRIVESHPHSLPVSYLPPSLDAMVSKWSDLKLLNARSSPVRIEASCGQGALTVRLYGAPDGLLYRAESTVLASLPLPEGEEGKEGFVSESFLCVYGEGGELISRTRVRKDVYAPPKTGG</sequence>
<comment type="caution">
    <text evidence="2">The sequence shown here is derived from an EMBL/GenBank/DDBJ whole genome shotgun (WGS) entry which is preliminary data.</text>
</comment>
<dbReference type="PANTHER" id="PTHR35788:SF1">
    <property type="entry name" value="EXPORTED PROTEIN"/>
    <property type="match status" value="1"/>
</dbReference>
<evidence type="ECO:0000256" key="1">
    <source>
        <dbReference type="SAM" id="SignalP"/>
    </source>
</evidence>
<gene>
    <name evidence="2" type="ORF">H9797_01040</name>
</gene>
<proteinExistence type="predicted"/>
<dbReference type="Proteomes" id="UP000824221">
    <property type="component" value="Unassembled WGS sequence"/>
</dbReference>
<organism evidence="2 3">
    <name type="scientific">Candidatus Gallimonas gallistercoris</name>
    <dbReference type="NCBI Taxonomy" id="2838602"/>
    <lineage>
        <taxon>Bacteria</taxon>
        <taxon>Bacillati</taxon>
        <taxon>Bacillota</taxon>
        <taxon>Clostridia</taxon>
        <taxon>Candidatus Gallimonas</taxon>
    </lineage>
</organism>
<dbReference type="AlphaFoldDB" id="A0A9D2H1C7"/>
<dbReference type="InterPro" id="IPR007391">
    <property type="entry name" value="Vancomycin_resist_VanW"/>
</dbReference>
<reference evidence="2" key="1">
    <citation type="journal article" date="2021" name="PeerJ">
        <title>Extensive microbial diversity within the chicken gut microbiome revealed by metagenomics and culture.</title>
        <authorList>
            <person name="Gilroy R."/>
            <person name="Ravi A."/>
            <person name="Getino M."/>
            <person name="Pursley I."/>
            <person name="Horton D.L."/>
            <person name="Alikhan N.F."/>
            <person name="Baker D."/>
            <person name="Gharbi K."/>
            <person name="Hall N."/>
            <person name="Watson M."/>
            <person name="Adriaenssens E.M."/>
            <person name="Foster-Nyarko E."/>
            <person name="Jarju S."/>
            <person name="Secka A."/>
            <person name="Antonio M."/>
            <person name="Oren A."/>
            <person name="Chaudhuri R.R."/>
            <person name="La Ragione R."/>
            <person name="Hildebrand F."/>
            <person name="Pallen M.J."/>
        </authorList>
    </citation>
    <scope>NUCLEOTIDE SEQUENCE</scope>
    <source>
        <strain evidence="2">CHK156-179</strain>
    </source>
</reference>
<protein>
    <submittedName>
        <fullName evidence="2">VanW family protein</fullName>
    </submittedName>
</protein>
<evidence type="ECO:0000313" key="2">
    <source>
        <dbReference type="EMBL" id="HJA01954.1"/>
    </source>
</evidence>
<reference evidence="2" key="2">
    <citation type="submission" date="2021-04" db="EMBL/GenBank/DDBJ databases">
        <authorList>
            <person name="Gilroy R."/>
        </authorList>
    </citation>
    <scope>NUCLEOTIDE SEQUENCE</scope>
    <source>
        <strain evidence="2">CHK156-179</strain>
    </source>
</reference>
<feature type="signal peptide" evidence="1">
    <location>
        <begin position="1"/>
        <end position="25"/>
    </location>
</feature>
<keyword evidence="1" id="KW-0732">Signal</keyword>
<accession>A0A9D2H1C7</accession>
<dbReference type="InterPro" id="IPR052913">
    <property type="entry name" value="Glycopeptide_resist_protein"/>
</dbReference>
<feature type="chain" id="PRO_5039162332" evidence="1">
    <location>
        <begin position="26"/>
        <end position="250"/>
    </location>
</feature>
<name>A0A9D2H1C7_9FIRM</name>
<dbReference type="EMBL" id="DXAJ01000020">
    <property type="protein sequence ID" value="HJA01954.1"/>
    <property type="molecule type" value="Genomic_DNA"/>
</dbReference>
<dbReference type="PANTHER" id="PTHR35788">
    <property type="entry name" value="EXPORTED PROTEIN-RELATED"/>
    <property type="match status" value="1"/>
</dbReference>
<evidence type="ECO:0000313" key="3">
    <source>
        <dbReference type="Proteomes" id="UP000824221"/>
    </source>
</evidence>
<dbReference type="Pfam" id="PF04294">
    <property type="entry name" value="VanW"/>
    <property type="match status" value="1"/>
</dbReference>